<feature type="transmembrane region" description="Helical" evidence="1">
    <location>
        <begin position="12"/>
        <end position="34"/>
    </location>
</feature>
<dbReference type="eggNOG" id="COG3779">
    <property type="taxonomic scope" value="Bacteria"/>
</dbReference>
<dbReference type="AlphaFoldDB" id="U5QKD8"/>
<dbReference type="EMBL" id="CP003587">
    <property type="protein sequence ID" value="AGY58160.1"/>
    <property type="molecule type" value="Genomic_DNA"/>
</dbReference>
<keyword evidence="1" id="KW-0472">Membrane</keyword>
<proteinExistence type="predicted"/>
<protein>
    <submittedName>
        <fullName evidence="2">Uncharacterized protein</fullName>
    </submittedName>
</protein>
<dbReference type="STRING" id="1183438.GKIL_1914"/>
<keyword evidence="3" id="KW-1185">Reference proteome</keyword>
<keyword evidence="1" id="KW-0812">Transmembrane</keyword>
<name>U5QKD8_GLOK1</name>
<evidence type="ECO:0000313" key="2">
    <source>
        <dbReference type="EMBL" id="AGY58160.1"/>
    </source>
</evidence>
<dbReference type="RefSeq" id="WP_023173285.1">
    <property type="nucleotide sequence ID" value="NC_022600.1"/>
</dbReference>
<gene>
    <name evidence="2" type="ORF">GKIL_1914</name>
</gene>
<reference evidence="2 3" key="1">
    <citation type="journal article" date="2013" name="PLoS ONE">
        <title>Cultivation and Complete Genome Sequencing of Gloeobacter kilaueensis sp. nov., from a Lava Cave in Kilauea Caldera, Hawai'i.</title>
        <authorList>
            <person name="Saw J.H."/>
            <person name="Schatz M."/>
            <person name="Brown M.V."/>
            <person name="Kunkel D.D."/>
            <person name="Foster J.S."/>
            <person name="Shick H."/>
            <person name="Christensen S."/>
            <person name="Hou S."/>
            <person name="Wan X."/>
            <person name="Donachie S.P."/>
        </authorList>
    </citation>
    <scope>NUCLEOTIDE SEQUENCE [LARGE SCALE GENOMIC DNA]</scope>
    <source>
        <strain evidence="3">JS</strain>
    </source>
</reference>
<keyword evidence="1" id="KW-1133">Transmembrane helix</keyword>
<accession>U5QKD8</accession>
<dbReference type="KEGG" id="glj:GKIL_1914"/>
<sequence>MATYSDIDRRGKLFWPLEWILLIVASVNLVWVIFDVSYVPLRDLYLLNLPQVTRWYDPIKGIEPFDTTTAYLQTVDQYKAAVSSQNPDQQKALLASLRSQSALIIQENSFQQAEKQGALERIKNRIRKHMGQKSSTESFQLFWSEQNLTPARRADELKFFDTKLRPLYAVNYFRHYGEDGDYVDLYFWRYDLWFMLVFVVELLLRTVVTRRQHPNLSWQQAAAENSFDLINVLPAINLIPGVHLGWIALGRLFTYSNRLQRLGVFPSPIAALIHRYSASIANEVTDLVVVKVLGQLQDAVRDSDFSRMLPGASRSSTASPTPVDGFVRTQTQLVVKEVLPQVRPELERLIAHTIRQSLPLANGLAGNLAKAAVNAAYGAANGAIKADPEGERLARQLTDKLLSVLGSEWREHGTARDAQQLLLSLLEQAKRDYIRRNDIETDLLPRAQIPDPDINLR</sequence>
<evidence type="ECO:0000313" key="3">
    <source>
        <dbReference type="Proteomes" id="UP000017396"/>
    </source>
</evidence>
<evidence type="ECO:0000256" key="1">
    <source>
        <dbReference type="SAM" id="Phobius"/>
    </source>
</evidence>
<dbReference type="HOGENOM" id="CLU_028584_0_0_3"/>
<dbReference type="OrthoDB" id="501625at2"/>
<organism evidence="2 3">
    <name type="scientific">Gloeobacter kilaueensis (strain ATCC BAA-2537 / CCAP 1431/1 / ULC 316 / JS1)</name>
    <dbReference type="NCBI Taxonomy" id="1183438"/>
    <lineage>
        <taxon>Bacteria</taxon>
        <taxon>Bacillati</taxon>
        <taxon>Cyanobacteriota</taxon>
        <taxon>Cyanophyceae</taxon>
        <taxon>Gloeobacterales</taxon>
        <taxon>Gloeobacteraceae</taxon>
        <taxon>Gloeobacter</taxon>
    </lineage>
</organism>
<dbReference type="Proteomes" id="UP000017396">
    <property type="component" value="Chromosome"/>
</dbReference>